<dbReference type="OrthoDB" id="9801841at2"/>
<feature type="transmembrane region" description="Helical" evidence="2">
    <location>
        <begin position="366"/>
        <end position="387"/>
    </location>
</feature>
<dbReference type="GO" id="GO:0004722">
    <property type="term" value="F:protein serine/threonine phosphatase activity"/>
    <property type="evidence" value="ECO:0007669"/>
    <property type="project" value="InterPro"/>
</dbReference>
<dbReference type="SUPFAM" id="SSF81606">
    <property type="entry name" value="PP2C-like"/>
    <property type="match status" value="1"/>
</dbReference>
<dbReference type="Gene3D" id="3.60.40.10">
    <property type="entry name" value="PPM-type phosphatase domain"/>
    <property type="match status" value="1"/>
</dbReference>
<feature type="compositionally biased region" description="Low complexity" evidence="1">
    <location>
        <begin position="296"/>
        <end position="312"/>
    </location>
</feature>
<keyword evidence="5" id="KW-1185">Reference proteome</keyword>
<dbReference type="Proteomes" id="UP000224915">
    <property type="component" value="Unassembled WGS sequence"/>
</dbReference>
<keyword evidence="2" id="KW-0812">Transmembrane</keyword>
<feature type="domain" description="PPM-type phosphatase" evidence="3">
    <location>
        <begin position="6"/>
        <end position="233"/>
    </location>
</feature>
<evidence type="ECO:0000256" key="2">
    <source>
        <dbReference type="SAM" id="Phobius"/>
    </source>
</evidence>
<gene>
    <name evidence="4" type="ORF">ATL40_2704</name>
</gene>
<comment type="caution">
    <text evidence="4">The sequence shown here is derived from an EMBL/GenBank/DDBJ whole genome shotgun (WGS) entry which is preliminary data.</text>
</comment>
<feature type="region of interest" description="Disordered" evidence="1">
    <location>
        <begin position="286"/>
        <end position="344"/>
    </location>
</feature>
<evidence type="ECO:0000313" key="4">
    <source>
        <dbReference type="EMBL" id="PFG21084.1"/>
    </source>
</evidence>
<protein>
    <submittedName>
        <fullName evidence="4">Protein phosphatase</fullName>
    </submittedName>
</protein>
<dbReference type="CDD" id="cd00143">
    <property type="entry name" value="PP2Cc"/>
    <property type="match status" value="1"/>
</dbReference>
<dbReference type="SMART" id="SM00332">
    <property type="entry name" value="PP2Cc"/>
    <property type="match status" value="1"/>
</dbReference>
<evidence type="ECO:0000313" key="5">
    <source>
        <dbReference type="Proteomes" id="UP000224915"/>
    </source>
</evidence>
<dbReference type="InterPro" id="IPR015655">
    <property type="entry name" value="PP2C"/>
</dbReference>
<evidence type="ECO:0000256" key="1">
    <source>
        <dbReference type="SAM" id="MobiDB-lite"/>
    </source>
</evidence>
<sequence>MSLTFSSAARSDVGLVRENNEDTGCAGPTLLAVADGMGGHAAGEVASSVVMYALREHSEDHTPEAITQAVERAQGALQAMSLVDPDLDGMGTTLVALAVGPQGVSLAHIGDSRIYRLRDGCLDQITTDHTHVQRLVEAGRLTSAQARHHPYRSVILRSIDDTHADLPDVNLTEQLADGDRVLLCSDGLSDYLTDAQLAGILSHGSPAVCAEALVTAALQAGTRDNVTVVVADARDADSPAEPAAPRAEGTEGSDVVTVGARVLDAPLSAAARAVLAETFPALASALTSGTDPETHGATPEAAAGQEPAAPQEATDRGGDEGSEVPAAARQAVRSGAAPRGREESRAAGFGAEALSAGNNGVRRADLGWIAFVALSFVATTATVWFTAGG</sequence>
<dbReference type="Pfam" id="PF13672">
    <property type="entry name" value="PP2C_2"/>
    <property type="match status" value="1"/>
</dbReference>
<keyword evidence="2" id="KW-1133">Transmembrane helix</keyword>
<dbReference type="EMBL" id="PDJD01000001">
    <property type="protein sequence ID" value="PFG21084.1"/>
    <property type="molecule type" value="Genomic_DNA"/>
</dbReference>
<proteinExistence type="predicted"/>
<organism evidence="4 5">
    <name type="scientific">Serinibacter salmoneus</name>
    <dbReference type="NCBI Taxonomy" id="556530"/>
    <lineage>
        <taxon>Bacteria</taxon>
        <taxon>Bacillati</taxon>
        <taxon>Actinomycetota</taxon>
        <taxon>Actinomycetes</taxon>
        <taxon>Micrococcales</taxon>
        <taxon>Beutenbergiaceae</taxon>
        <taxon>Serinibacter</taxon>
    </lineage>
</organism>
<dbReference type="RefSeq" id="WP_098469976.1">
    <property type="nucleotide sequence ID" value="NZ_PDJD01000001.1"/>
</dbReference>
<keyword evidence="2" id="KW-0472">Membrane</keyword>
<feature type="compositionally biased region" description="Low complexity" evidence="1">
    <location>
        <begin position="326"/>
        <end position="337"/>
    </location>
</feature>
<dbReference type="SMART" id="SM00331">
    <property type="entry name" value="PP2C_SIG"/>
    <property type="match status" value="1"/>
</dbReference>
<accession>A0A2A9D348</accession>
<dbReference type="InterPro" id="IPR036457">
    <property type="entry name" value="PPM-type-like_dom_sf"/>
</dbReference>
<dbReference type="PROSITE" id="PS51746">
    <property type="entry name" value="PPM_2"/>
    <property type="match status" value="1"/>
</dbReference>
<dbReference type="PANTHER" id="PTHR47992">
    <property type="entry name" value="PROTEIN PHOSPHATASE"/>
    <property type="match status" value="1"/>
</dbReference>
<dbReference type="InterPro" id="IPR001932">
    <property type="entry name" value="PPM-type_phosphatase-like_dom"/>
</dbReference>
<name>A0A2A9D348_9MICO</name>
<evidence type="ECO:0000259" key="3">
    <source>
        <dbReference type="PROSITE" id="PS51746"/>
    </source>
</evidence>
<reference evidence="4 5" key="1">
    <citation type="submission" date="2017-10" db="EMBL/GenBank/DDBJ databases">
        <title>Sequencing the genomes of 1000 actinobacteria strains.</title>
        <authorList>
            <person name="Klenk H.-P."/>
        </authorList>
    </citation>
    <scope>NUCLEOTIDE SEQUENCE [LARGE SCALE GENOMIC DNA]</scope>
    <source>
        <strain evidence="4 5">DSM 21801</strain>
    </source>
</reference>
<dbReference type="AlphaFoldDB" id="A0A2A9D348"/>